<reference evidence="3 4" key="1">
    <citation type="journal article" date="2023" name="Hortic Res">
        <title>Pangenome of water caltrop reveals structural variations and asymmetric subgenome divergence after allopolyploidization.</title>
        <authorList>
            <person name="Zhang X."/>
            <person name="Chen Y."/>
            <person name="Wang L."/>
            <person name="Yuan Y."/>
            <person name="Fang M."/>
            <person name="Shi L."/>
            <person name="Lu R."/>
            <person name="Comes H.P."/>
            <person name="Ma Y."/>
            <person name="Chen Y."/>
            <person name="Huang G."/>
            <person name="Zhou Y."/>
            <person name="Zheng Z."/>
            <person name="Qiu Y."/>
        </authorList>
    </citation>
    <scope>NUCLEOTIDE SEQUENCE [LARGE SCALE GENOMIC DNA]</scope>
    <source>
        <strain evidence="3">F231</strain>
    </source>
</reference>
<evidence type="ECO:0000256" key="1">
    <source>
        <dbReference type="SAM" id="MobiDB-lite"/>
    </source>
</evidence>
<dbReference type="PANTHER" id="PTHR33882">
    <property type="entry name" value="PATHOGENIC TYPE III EFFECTOR AVIRULENCE FACTOR AVR AVRRPT-CLEAVAGE: CLEAVAGE SITE PROTEIN"/>
    <property type="match status" value="1"/>
</dbReference>
<dbReference type="AlphaFoldDB" id="A0AAN7LFI4"/>
<feature type="domain" description="RIN4 pathogenic type III effector avirulence factor Avr cleavage site" evidence="2">
    <location>
        <begin position="11"/>
        <end position="42"/>
    </location>
</feature>
<dbReference type="PANTHER" id="PTHR33882:SF2">
    <property type="entry name" value="EXPRESSED PROTEIN"/>
    <property type="match status" value="1"/>
</dbReference>
<dbReference type="InterPro" id="IPR008700">
    <property type="entry name" value="TypeIII_avirulence_cleave"/>
</dbReference>
<organism evidence="3 4">
    <name type="scientific">Trapa natans</name>
    <name type="common">Water chestnut</name>
    <dbReference type="NCBI Taxonomy" id="22666"/>
    <lineage>
        <taxon>Eukaryota</taxon>
        <taxon>Viridiplantae</taxon>
        <taxon>Streptophyta</taxon>
        <taxon>Embryophyta</taxon>
        <taxon>Tracheophyta</taxon>
        <taxon>Spermatophyta</taxon>
        <taxon>Magnoliopsida</taxon>
        <taxon>eudicotyledons</taxon>
        <taxon>Gunneridae</taxon>
        <taxon>Pentapetalae</taxon>
        <taxon>rosids</taxon>
        <taxon>malvids</taxon>
        <taxon>Myrtales</taxon>
        <taxon>Lythraceae</taxon>
        <taxon>Trapa</taxon>
    </lineage>
</organism>
<evidence type="ECO:0000313" key="3">
    <source>
        <dbReference type="EMBL" id="KAK4783299.1"/>
    </source>
</evidence>
<gene>
    <name evidence="3" type="ORF">SAY86_007673</name>
</gene>
<feature type="region of interest" description="Disordered" evidence="1">
    <location>
        <begin position="65"/>
        <end position="95"/>
    </location>
</feature>
<dbReference type="EMBL" id="JAXQNO010000015">
    <property type="protein sequence ID" value="KAK4783299.1"/>
    <property type="molecule type" value="Genomic_DNA"/>
</dbReference>
<protein>
    <recommendedName>
        <fullName evidence="2">RIN4 pathogenic type III effector avirulence factor Avr cleavage site domain-containing protein</fullName>
    </recommendedName>
</protein>
<dbReference type="Pfam" id="PF05627">
    <property type="entry name" value="AvrRpt-cleavage"/>
    <property type="match status" value="1"/>
</dbReference>
<evidence type="ECO:0000313" key="4">
    <source>
        <dbReference type="Proteomes" id="UP001346149"/>
    </source>
</evidence>
<evidence type="ECO:0000259" key="2">
    <source>
        <dbReference type="Pfam" id="PF05627"/>
    </source>
</evidence>
<keyword evidence="4" id="KW-1185">Reference proteome</keyword>
<dbReference type="Proteomes" id="UP001346149">
    <property type="component" value="Unassembled WGS sequence"/>
</dbReference>
<name>A0AAN7LFI4_TRANT</name>
<accession>A0AAN7LFI4</accession>
<proteinExistence type="predicted"/>
<comment type="caution">
    <text evidence="3">The sequence shown here is derived from an EMBL/GenBank/DDBJ whole genome shotgun (WGS) entry which is preliminary data.</text>
</comment>
<sequence length="106" mass="12343">MEYHKEKNNGQWLSVPQFGDWDMKGEIPDYSLNFSKIRETRKQNKRDGFRASMGNEEELIVPEAAKSSRETVHNEQHDDYHASHHHGHSPTSKRSFFSCFSCCVKA</sequence>
<feature type="compositionally biased region" description="Basic and acidic residues" evidence="1">
    <location>
        <begin position="66"/>
        <end position="82"/>
    </location>
</feature>